<proteinExistence type="predicted"/>
<dbReference type="PANTHER" id="PTHR24120:SF4">
    <property type="entry name" value="GH07239P"/>
    <property type="match status" value="1"/>
</dbReference>
<gene>
    <name evidence="1" type="ORF">HINF_LOCUS55057</name>
    <name evidence="2" type="ORF">HINF_LOCUS64748</name>
</gene>
<organism evidence="1">
    <name type="scientific">Hexamita inflata</name>
    <dbReference type="NCBI Taxonomy" id="28002"/>
    <lineage>
        <taxon>Eukaryota</taxon>
        <taxon>Metamonada</taxon>
        <taxon>Diplomonadida</taxon>
        <taxon>Hexamitidae</taxon>
        <taxon>Hexamitinae</taxon>
        <taxon>Hexamita</taxon>
    </lineage>
</organism>
<reference evidence="1" key="1">
    <citation type="submission" date="2023-06" db="EMBL/GenBank/DDBJ databases">
        <authorList>
            <person name="Kurt Z."/>
        </authorList>
    </citation>
    <scope>NUCLEOTIDE SEQUENCE</scope>
</reference>
<dbReference type="InterPro" id="IPR002110">
    <property type="entry name" value="Ankyrin_rpt"/>
</dbReference>
<dbReference type="PANTHER" id="PTHR24120">
    <property type="entry name" value="GH07239P"/>
    <property type="match status" value="1"/>
</dbReference>
<dbReference type="Proteomes" id="UP001642409">
    <property type="component" value="Unassembled WGS sequence"/>
</dbReference>
<name>A0AA86R797_9EUKA</name>
<dbReference type="SMART" id="SM00248">
    <property type="entry name" value="ANK"/>
    <property type="match status" value="12"/>
</dbReference>
<dbReference type="Gene3D" id="1.25.40.20">
    <property type="entry name" value="Ankyrin repeat-containing domain"/>
    <property type="match status" value="4"/>
</dbReference>
<dbReference type="EMBL" id="CAXDID020000418">
    <property type="protein sequence ID" value="CAL6089263.1"/>
    <property type="molecule type" value="Genomic_DNA"/>
</dbReference>
<dbReference type="AlphaFoldDB" id="A0AA86R797"/>
<keyword evidence="3" id="KW-1185">Reference proteome</keyword>
<evidence type="ECO:0000313" key="2">
    <source>
        <dbReference type="EMBL" id="CAL6089263.1"/>
    </source>
</evidence>
<sequence>MQNWFLAASKGDVQTLNNLIKEYKNSRDEYGRTALMYAAITGQQEVVCLLQDEIGLRCNAGYCALMYAASNNHPDLFELLSPELKFTTQESQTALILAAYSGVRQPGILLELQGVFNSFGLNALMVSIIQNNFQLFNQLLEKEGSLRSSSGLSCLMVAASCGRVDIVRFLANQHKQLLNIVDSEGKTALRHALDALDQVNDHQRDQVLECVQILKQIEGNKTATDKVTTLMLCCKHNLLELATEFLHQSGQQDRNGVTALMLGTQNEQLVALLKKEERMTDSKGKTALMYACENDHMEAFSSLVHEEYDLRDQEDKTALHYACRKSPRIVSIFVETYINNQDANGVSNLMEAAANGNTDSFQELERELNMVDNQQRNALMYAALNDQFEATKILIKLKKKVDYQGKSPADLALEKDAAGPFVLLLDKKPSLVDAAVQNKFKICKAIVDIARTGQTSVIKDTIDETLQKICQKQLKLISKDIPNTPDGMNPLAAAINAGAYQAIRVLTPTFCKYLYKGLTPLMQFLKQGFDKKDQSKFAEFEQAGQQLIKYCAGLTITQAGEYSQGTTALMIGILNYKTARTEKLLKQLLEIERDLVDGDGCGWLQYAEAAHVVVEVENW</sequence>
<dbReference type="Pfam" id="PF12796">
    <property type="entry name" value="Ank_2"/>
    <property type="match status" value="4"/>
</dbReference>
<dbReference type="SUPFAM" id="SSF48403">
    <property type="entry name" value="Ankyrin repeat"/>
    <property type="match status" value="2"/>
</dbReference>
<protein>
    <submittedName>
        <fullName evidence="1">Ankyrin repeat-containing protein</fullName>
    </submittedName>
    <submittedName>
        <fullName evidence="2">Ankyrin_repeat-containing protein</fullName>
    </submittedName>
</protein>
<comment type="caution">
    <text evidence="1">The sequence shown here is derived from an EMBL/GenBank/DDBJ whole genome shotgun (WGS) entry which is preliminary data.</text>
</comment>
<accession>A0AA86R797</accession>
<evidence type="ECO:0000313" key="3">
    <source>
        <dbReference type="Proteomes" id="UP001642409"/>
    </source>
</evidence>
<reference evidence="2 3" key="2">
    <citation type="submission" date="2024-07" db="EMBL/GenBank/DDBJ databases">
        <authorList>
            <person name="Akdeniz Z."/>
        </authorList>
    </citation>
    <scope>NUCLEOTIDE SEQUENCE [LARGE SCALE GENOMIC DNA]</scope>
</reference>
<dbReference type="EMBL" id="CATOUU010001023">
    <property type="protein sequence ID" value="CAI9967412.1"/>
    <property type="molecule type" value="Genomic_DNA"/>
</dbReference>
<dbReference type="InterPro" id="IPR036770">
    <property type="entry name" value="Ankyrin_rpt-contain_sf"/>
</dbReference>
<evidence type="ECO:0000313" key="1">
    <source>
        <dbReference type="EMBL" id="CAI9967412.1"/>
    </source>
</evidence>